<keyword evidence="2" id="KW-1185">Reference proteome</keyword>
<dbReference type="AlphaFoldDB" id="A0A4R1R3U7"/>
<organism evidence="1 2">
    <name type="scientific">Kineothrix alysoides</name>
    <dbReference type="NCBI Taxonomy" id="1469948"/>
    <lineage>
        <taxon>Bacteria</taxon>
        <taxon>Bacillati</taxon>
        <taxon>Bacillota</taxon>
        <taxon>Clostridia</taxon>
        <taxon>Lachnospirales</taxon>
        <taxon>Lachnospiraceae</taxon>
        <taxon>Kineothrix</taxon>
    </lineage>
</organism>
<evidence type="ECO:0000313" key="2">
    <source>
        <dbReference type="Proteomes" id="UP000295718"/>
    </source>
</evidence>
<sequence length="143" mass="16303">MKKDDVEILRGVQKNTEMAMKAINTISEKVLDDSLAVQLSKQALKYSEIHNKALDKILEAKSEPYRTNNVSQMMLVGGIHSNTMFDTSTSHIAEVMIQGSNRGITDMCKHLNHHEHAEDTSLEIAKELMDFEEKNIERLKKYL</sequence>
<comment type="caution">
    <text evidence="1">The sequence shown here is derived from an EMBL/GenBank/DDBJ whole genome shotgun (WGS) entry which is preliminary data.</text>
</comment>
<reference evidence="1 2" key="1">
    <citation type="submission" date="2019-03" db="EMBL/GenBank/DDBJ databases">
        <title>Genomic Encyclopedia of Type Strains, Phase IV (KMG-IV): sequencing the most valuable type-strain genomes for metagenomic binning, comparative biology and taxonomic classification.</title>
        <authorList>
            <person name="Goeker M."/>
        </authorList>
    </citation>
    <scope>NUCLEOTIDE SEQUENCE [LARGE SCALE GENOMIC DNA]</scope>
    <source>
        <strain evidence="1 2">DSM 100556</strain>
    </source>
</reference>
<evidence type="ECO:0000313" key="1">
    <source>
        <dbReference type="EMBL" id="TCL60050.1"/>
    </source>
</evidence>
<proteinExistence type="predicted"/>
<dbReference type="RefSeq" id="WP_031389573.1">
    <property type="nucleotide sequence ID" value="NZ_JPNB01000001.1"/>
</dbReference>
<dbReference type="OrthoDB" id="9792639at2"/>
<accession>A0A4R1R3U7</accession>
<dbReference type="EMBL" id="SLUO01000003">
    <property type="protein sequence ID" value="TCL60050.1"/>
    <property type="molecule type" value="Genomic_DNA"/>
</dbReference>
<dbReference type="STRING" id="1469948.GCA_000732725_00819"/>
<protein>
    <recommendedName>
        <fullName evidence="3">DUF2383 domain-containing protein</fullName>
    </recommendedName>
</protein>
<evidence type="ECO:0008006" key="3">
    <source>
        <dbReference type="Google" id="ProtNLM"/>
    </source>
</evidence>
<gene>
    <name evidence="1" type="ORF">EDD76_103242</name>
</gene>
<dbReference type="Proteomes" id="UP000295718">
    <property type="component" value="Unassembled WGS sequence"/>
</dbReference>
<name>A0A4R1R3U7_9FIRM</name>